<dbReference type="PIRSF" id="PIRSF009290">
    <property type="entry name" value="FrlB"/>
    <property type="match status" value="1"/>
</dbReference>
<gene>
    <name evidence="2" type="ORF">BINDI_0146</name>
</gene>
<dbReference type="InterPro" id="IPR046348">
    <property type="entry name" value="SIS_dom_sf"/>
</dbReference>
<proteinExistence type="predicted"/>
<dbReference type="CDD" id="cd05009">
    <property type="entry name" value="SIS_GlmS_GlmD_2"/>
    <property type="match status" value="1"/>
</dbReference>
<dbReference type="EC" id="2.6.1.16" evidence="2"/>
<organism evidence="2 3">
    <name type="scientific">Bifidobacterium [indicum] DSM 20214 = LMG 11587</name>
    <dbReference type="NCBI Taxonomy" id="1341694"/>
    <lineage>
        <taxon>Bacteria</taxon>
        <taxon>Bacillati</taxon>
        <taxon>Actinomycetota</taxon>
        <taxon>Actinomycetes</taxon>
        <taxon>Bifidobacteriales</taxon>
        <taxon>Bifidobacteriaceae</taxon>
        <taxon>Bifidobacterium</taxon>
    </lineage>
</organism>
<accession>A0A087VSU7</accession>
<dbReference type="GO" id="GO:0006002">
    <property type="term" value="P:fructose 6-phosphate metabolic process"/>
    <property type="evidence" value="ECO:0007669"/>
    <property type="project" value="TreeGrafter"/>
</dbReference>
<dbReference type="GO" id="GO:0016853">
    <property type="term" value="F:isomerase activity"/>
    <property type="evidence" value="ECO:0007669"/>
    <property type="project" value="UniProtKB-KW"/>
</dbReference>
<keyword evidence="2" id="KW-0032">Aminotransferase</keyword>
<dbReference type="GO" id="GO:0006487">
    <property type="term" value="P:protein N-linked glycosylation"/>
    <property type="evidence" value="ECO:0007669"/>
    <property type="project" value="TreeGrafter"/>
</dbReference>
<dbReference type="Gene3D" id="3.40.50.12570">
    <property type="match status" value="1"/>
</dbReference>
<dbReference type="PANTHER" id="PTHR10937:SF14">
    <property type="entry name" value="FRUCTOSELYSINE 6-PHOSPHATE DEGLYCASE"/>
    <property type="match status" value="1"/>
</dbReference>
<dbReference type="InterPro" id="IPR035488">
    <property type="entry name" value="FrlB_SIS"/>
</dbReference>
<feature type="domain" description="SIS" evidence="1">
    <location>
        <begin position="7"/>
        <end position="154"/>
    </location>
</feature>
<dbReference type="Proteomes" id="UP000028569">
    <property type="component" value="Chromosome"/>
</dbReference>
<dbReference type="GO" id="GO:0097367">
    <property type="term" value="F:carbohydrate derivative binding"/>
    <property type="evidence" value="ECO:0007669"/>
    <property type="project" value="InterPro"/>
</dbReference>
<evidence type="ECO:0000313" key="2">
    <source>
        <dbReference type="EMBL" id="AIC91432.1"/>
    </source>
</evidence>
<dbReference type="PANTHER" id="PTHR10937">
    <property type="entry name" value="GLUCOSAMINE--FRUCTOSE-6-PHOSPHATE AMINOTRANSFERASE, ISOMERIZING"/>
    <property type="match status" value="1"/>
</dbReference>
<dbReference type="PROSITE" id="PS51464">
    <property type="entry name" value="SIS"/>
    <property type="match status" value="1"/>
</dbReference>
<dbReference type="HOGENOM" id="CLU_012520_3_0_11"/>
<dbReference type="SUPFAM" id="SSF53697">
    <property type="entry name" value="SIS domain"/>
    <property type="match status" value="1"/>
</dbReference>
<dbReference type="AlphaFoldDB" id="A0A087VSU7"/>
<dbReference type="InterPro" id="IPR024713">
    <property type="entry name" value="Fructosamine_deglycase_FrlB"/>
</dbReference>
<dbReference type="GO" id="GO:0006047">
    <property type="term" value="P:UDP-N-acetylglucosamine metabolic process"/>
    <property type="evidence" value="ECO:0007669"/>
    <property type="project" value="TreeGrafter"/>
</dbReference>
<evidence type="ECO:0000313" key="3">
    <source>
        <dbReference type="Proteomes" id="UP000028569"/>
    </source>
</evidence>
<reference evidence="2 3" key="1">
    <citation type="journal article" date="2014" name="Appl. Environ. Microbiol.">
        <title>Genomic encyclopedia of type strains of the genus Bifidobacterium.</title>
        <authorList>
            <person name="Milani C."/>
            <person name="Lugli G.A."/>
            <person name="Duranti S."/>
            <person name="Turroni F."/>
            <person name="Bottacini F."/>
            <person name="Mangifesta M."/>
            <person name="Sanchez B."/>
            <person name="Viappiani A."/>
            <person name="Mancabelli L."/>
            <person name="Taminiau B."/>
            <person name="Delcenserie V."/>
            <person name="Barrangou R."/>
            <person name="Margolles A."/>
            <person name="van Sinderen D."/>
            <person name="Ventura M."/>
        </authorList>
    </citation>
    <scope>NUCLEOTIDE SEQUENCE [LARGE SCALE GENOMIC DNA]</scope>
    <source>
        <strain evidence="2 3">LMG 11587</strain>
    </source>
</reference>
<dbReference type="GO" id="GO:0004360">
    <property type="term" value="F:glutamine-fructose-6-phosphate transaminase (isomerizing) activity"/>
    <property type="evidence" value="ECO:0007669"/>
    <property type="project" value="UniProtKB-EC"/>
</dbReference>
<sequence length="323" mass="36400">MQDITDVAKRLVQHNKGKITEVYFVACGGSLVDMYVSDYFIRSESTTITSGWYTANEFVHATPKRLGKNSVVIACSHGGNTPETVEAARIAKAAGAQTVGLTYNDKADLLAVSDYSFLYEWGDETRVHNNPMAIMLELTVGMVNELEGYDHYNTFMEGMKLIDTIVASAEKQVEPRAKAFADAYKDEEMFYVMASGASYGHAYGFSICSLMEMQWLDATAVHTGEFFHGPLEITDENTPFILAMGLGRTRELDERVLKFLKRYAKKIEVVDAKELGLDMIDDSVSEYFNPVLFYSVLSKYRYALSKVHNHDLDVRRYMGKVEY</sequence>
<dbReference type="Gene3D" id="1.10.10.2240">
    <property type="match status" value="1"/>
</dbReference>
<dbReference type="Pfam" id="PF01380">
    <property type="entry name" value="SIS"/>
    <property type="match status" value="1"/>
</dbReference>
<dbReference type="InterPro" id="IPR001347">
    <property type="entry name" value="SIS_dom"/>
</dbReference>
<evidence type="ECO:0000259" key="1">
    <source>
        <dbReference type="PROSITE" id="PS51464"/>
    </source>
</evidence>
<dbReference type="EMBL" id="CP006018">
    <property type="protein sequence ID" value="AIC91432.1"/>
    <property type="molecule type" value="Genomic_DNA"/>
</dbReference>
<dbReference type="InterPro" id="IPR035490">
    <property type="entry name" value="GlmS/FrlB_SIS"/>
</dbReference>
<name>A0A087VSU7_9BIFI</name>
<protein>
    <submittedName>
        <fullName evidence="2">Sugar isomerase</fullName>
        <ecNumber evidence="2">2.6.1.16</ecNumber>
    </submittedName>
</protein>
<keyword evidence="2" id="KW-0413">Isomerase</keyword>
<dbReference type="RefSeq" id="WP_202805349.1">
    <property type="nucleotide sequence ID" value="NZ_CP006018.1"/>
</dbReference>
<dbReference type="KEGG" id="bii:BINDI_0146"/>
<keyword evidence="2" id="KW-0808">Transferase</keyword>
<dbReference type="CDD" id="cd05710">
    <property type="entry name" value="SIS_1"/>
    <property type="match status" value="1"/>
</dbReference>
<keyword evidence="3" id="KW-1185">Reference proteome</keyword>
<dbReference type="Gene3D" id="3.40.50.10490">
    <property type="entry name" value="Glucose-6-phosphate isomerase like protein, domain 1"/>
    <property type="match status" value="1"/>
</dbReference>